<dbReference type="EMBL" id="GHJT01007515">
    <property type="protein sequence ID" value="MOY41486.1"/>
    <property type="molecule type" value="Transcribed_RNA"/>
</dbReference>
<name>A0A4D5RXS9_IXOSC</name>
<protein>
    <submittedName>
        <fullName evidence="1">Uncharacterized protein</fullName>
    </submittedName>
</protein>
<organism evidence="1">
    <name type="scientific">Ixodes scapularis</name>
    <name type="common">Black-legged tick</name>
    <name type="synonym">Deer tick</name>
    <dbReference type="NCBI Taxonomy" id="6945"/>
    <lineage>
        <taxon>Eukaryota</taxon>
        <taxon>Metazoa</taxon>
        <taxon>Ecdysozoa</taxon>
        <taxon>Arthropoda</taxon>
        <taxon>Chelicerata</taxon>
        <taxon>Arachnida</taxon>
        <taxon>Acari</taxon>
        <taxon>Parasitiformes</taxon>
        <taxon>Ixodida</taxon>
        <taxon>Ixodoidea</taxon>
        <taxon>Ixodidae</taxon>
        <taxon>Ixodinae</taxon>
        <taxon>Ixodes</taxon>
    </lineage>
</organism>
<proteinExistence type="predicted"/>
<sequence>MRIFVLSFERSPNMAVGLLILMQPFSVHGFYSNLLSVKLIAINLQKLKLTIKHTIDYTSSLLSSNTDCAEHSRVVKLLTPLSLQYEFK</sequence>
<dbReference type="AlphaFoldDB" id="A0A4D5RXS9"/>
<reference evidence="1" key="1">
    <citation type="submission" date="2019-04" db="EMBL/GenBank/DDBJ databases">
        <title>An insight into the mialome of Ixodes scapularis.</title>
        <authorList>
            <person name="Ribeiro J.M."/>
            <person name="Mather T.N."/>
            <person name="Karim S."/>
        </authorList>
    </citation>
    <scope>NUCLEOTIDE SEQUENCE</scope>
</reference>
<evidence type="ECO:0000313" key="1">
    <source>
        <dbReference type="EMBL" id="MOY41486.1"/>
    </source>
</evidence>
<accession>A0A4D5RXS9</accession>